<proteinExistence type="predicted"/>
<accession>A0A1G7UNY3</accession>
<organism evidence="4 5">
    <name type="scientific">Pelagibacterium luteolum</name>
    <dbReference type="NCBI Taxonomy" id="440168"/>
    <lineage>
        <taxon>Bacteria</taxon>
        <taxon>Pseudomonadati</taxon>
        <taxon>Pseudomonadota</taxon>
        <taxon>Alphaproteobacteria</taxon>
        <taxon>Hyphomicrobiales</taxon>
        <taxon>Devosiaceae</taxon>
        <taxon>Pelagibacterium</taxon>
    </lineage>
</organism>
<name>A0A1G7UNY3_9HYPH</name>
<dbReference type="AlphaFoldDB" id="A0A1G7UNY3"/>
<feature type="domain" description="CBS" evidence="3">
    <location>
        <begin position="6"/>
        <end position="71"/>
    </location>
</feature>
<evidence type="ECO:0000313" key="4">
    <source>
        <dbReference type="EMBL" id="SDG49213.1"/>
    </source>
</evidence>
<evidence type="ECO:0000256" key="1">
    <source>
        <dbReference type="ARBA" id="ARBA00023122"/>
    </source>
</evidence>
<keyword evidence="1 2" id="KW-0129">CBS domain</keyword>
<dbReference type="SUPFAM" id="SSF54631">
    <property type="entry name" value="CBS-domain pair"/>
    <property type="match status" value="1"/>
</dbReference>
<gene>
    <name evidence="4" type="ORF">SAMN04487974_103187</name>
</gene>
<dbReference type="RefSeq" id="WP_090594219.1">
    <property type="nucleotide sequence ID" value="NZ_FNCS01000003.1"/>
</dbReference>
<dbReference type="InterPro" id="IPR044725">
    <property type="entry name" value="CBSX3_CBS_dom"/>
</dbReference>
<dbReference type="InterPro" id="IPR000644">
    <property type="entry name" value="CBS_dom"/>
</dbReference>
<dbReference type="PANTHER" id="PTHR43080">
    <property type="entry name" value="CBS DOMAIN-CONTAINING PROTEIN CBSX3, MITOCHONDRIAL"/>
    <property type="match status" value="1"/>
</dbReference>
<dbReference type="Pfam" id="PF00571">
    <property type="entry name" value="CBS"/>
    <property type="match status" value="2"/>
</dbReference>
<evidence type="ECO:0000313" key="5">
    <source>
        <dbReference type="Proteomes" id="UP000199495"/>
    </source>
</evidence>
<dbReference type="STRING" id="440168.SAMN04487974_103187"/>
<keyword evidence="5" id="KW-1185">Reference proteome</keyword>
<reference evidence="4 5" key="1">
    <citation type="submission" date="2016-10" db="EMBL/GenBank/DDBJ databases">
        <authorList>
            <person name="de Groot N.N."/>
        </authorList>
    </citation>
    <scope>NUCLEOTIDE SEQUENCE [LARGE SCALE GENOMIC DNA]</scope>
    <source>
        <strain evidence="4 5">CGMCC 1.10267</strain>
    </source>
</reference>
<dbReference type="OrthoDB" id="9807125at2"/>
<evidence type="ECO:0000256" key="2">
    <source>
        <dbReference type="PROSITE-ProRule" id="PRU00703"/>
    </source>
</evidence>
<dbReference type="PANTHER" id="PTHR43080:SF2">
    <property type="entry name" value="CBS DOMAIN-CONTAINING PROTEIN"/>
    <property type="match status" value="1"/>
</dbReference>
<dbReference type="InterPro" id="IPR046342">
    <property type="entry name" value="CBS_dom_sf"/>
</dbReference>
<dbReference type="CDD" id="cd04623">
    <property type="entry name" value="CBS_pair_bac_euk"/>
    <property type="match status" value="1"/>
</dbReference>
<dbReference type="Proteomes" id="UP000199495">
    <property type="component" value="Unassembled WGS sequence"/>
</dbReference>
<dbReference type="EMBL" id="FNCS01000003">
    <property type="protein sequence ID" value="SDG49213.1"/>
    <property type="molecule type" value="Genomic_DNA"/>
</dbReference>
<dbReference type="InterPro" id="IPR051257">
    <property type="entry name" value="Diverse_CBS-Domain"/>
</dbReference>
<feature type="domain" description="CBS" evidence="3">
    <location>
        <begin position="75"/>
        <end position="131"/>
    </location>
</feature>
<evidence type="ECO:0000259" key="3">
    <source>
        <dbReference type="PROSITE" id="PS51371"/>
    </source>
</evidence>
<dbReference type="PROSITE" id="PS51371">
    <property type="entry name" value="CBS"/>
    <property type="match status" value="2"/>
</dbReference>
<sequence>MFVESILSGKGNTVVTASPDMTIGEVIAELARHNIGAIPVCEGSKVTGIVSERDIVRHLAGSAEGFRTRPVSDIMTANPKTCTRQDTIEKAMDTMTRGRFRHLPVVEDGELVGIISIGDVVKRKLDEAEQEAGALREYIAS</sequence>
<protein>
    <submittedName>
        <fullName evidence="4">CBS domain-containing protein</fullName>
    </submittedName>
</protein>
<dbReference type="SMART" id="SM00116">
    <property type="entry name" value="CBS"/>
    <property type="match status" value="2"/>
</dbReference>
<dbReference type="Gene3D" id="3.10.580.10">
    <property type="entry name" value="CBS-domain"/>
    <property type="match status" value="1"/>
</dbReference>